<proteinExistence type="predicted"/>
<evidence type="ECO:0000259" key="2">
    <source>
        <dbReference type="PROSITE" id="PS51186"/>
    </source>
</evidence>
<comment type="caution">
    <text evidence="3">The sequence shown here is derived from an EMBL/GenBank/DDBJ whole genome shotgun (WGS) entry which is preliminary data.</text>
</comment>
<keyword evidence="3" id="KW-0689">Ribosomal protein</keyword>
<reference evidence="3 4" key="1">
    <citation type="submission" date="2020-07" db="EMBL/GenBank/DDBJ databases">
        <title>Sequencing the genomes of 1000 actinobacteria strains.</title>
        <authorList>
            <person name="Klenk H.-P."/>
        </authorList>
    </citation>
    <scope>NUCLEOTIDE SEQUENCE [LARGE SCALE GENOMIC DNA]</scope>
    <source>
        <strain evidence="3 4">DSM 100723</strain>
    </source>
</reference>
<dbReference type="InterPro" id="IPR000182">
    <property type="entry name" value="GNAT_dom"/>
</dbReference>
<keyword evidence="1" id="KW-0808">Transferase</keyword>
<keyword evidence="4" id="KW-1185">Reference proteome</keyword>
<feature type="domain" description="N-acetyltransferase" evidence="2">
    <location>
        <begin position="1"/>
        <end position="79"/>
    </location>
</feature>
<accession>A0A7W3P5K4</accession>
<dbReference type="PROSITE" id="PS51186">
    <property type="entry name" value="GNAT"/>
    <property type="match status" value="1"/>
</dbReference>
<name>A0A7W3P5K4_9ACTN</name>
<dbReference type="PANTHER" id="PTHR13947:SF37">
    <property type="entry name" value="LD18367P"/>
    <property type="match status" value="1"/>
</dbReference>
<evidence type="ECO:0000313" key="4">
    <source>
        <dbReference type="Proteomes" id="UP000523079"/>
    </source>
</evidence>
<evidence type="ECO:0000313" key="3">
    <source>
        <dbReference type="EMBL" id="MBA8793962.1"/>
    </source>
</evidence>
<dbReference type="Proteomes" id="UP000523079">
    <property type="component" value="Unassembled WGS sequence"/>
</dbReference>
<dbReference type="EMBL" id="JACGWT010000002">
    <property type="protein sequence ID" value="MBA8793962.1"/>
    <property type="molecule type" value="Genomic_DNA"/>
</dbReference>
<evidence type="ECO:0000256" key="1">
    <source>
        <dbReference type="ARBA" id="ARBA00022679"/>
    </source>
</evidence>
<dbReference type="Pfam" id="PF00583">
    <property type="entry name" value="Acetyltransf_1"/>
    <property type="match status" value="1"/>
</dbReference>
<dbReference type="Gene3D" id="3.40.630.30">
    <property type="match status" value="1"/>
</dbReference>
<organism evidence="3 4">
    <name type="scientific">Microlunatus kandeliicorticis</name>
    <dbReference type="NCBI Taxonomy" id="1759536"/>
    <lineage>
        <taxon>Bacteria</taxon>
        <taxon>Bacillati</taxon>
        <taxon>Actinomycetota</taxon>
        <taxon>Actinomycetes</taxon>
        <taxon>Propionibacteriales</taxon>
        <taxon>Propionibacteriaceae</taxon>
        <taxon>Microlunatus</taxon>
    </lineage>
</organism>
<keyword evidence="3" id="KW-0687">Ribonucleoprotein</keyword>
<dbReference type="AlphaFoldDB" id="A0A7W3P5K4"/>
<dbReference type="InterPro" id="IPR016181">
    <property type="entry name" value="Acyl_CoA_acyltransferase"/>
</dbReference>
<gene>
    <name evidence="3" type="ORF">FHX74_001567</name>
</gene>
<dbReference type="CDD" id="cd04301">
    <property type="entry name" value="NAT_SF"/>
    <property type="match status" value="1"/>
</dbReference>
<protein>
    <submittedName>
        <fullName evidence="3">Ribosomal protein S18 acetylase RimI-like enzyme</fullName>
    </submittedName>
</protein>
<sequence>MAADTPEVVMAVEAERRGQGVGKRLLTALLDVARAQGHRALSLHVSNENTAASGLYESMGFRRVGEDEGRGAVMLRQLRL</sequence>
<dbReference type="GO" id="GO:0008080">
    <property type="term" value="F:N-acetyltransferase activity"/>
    <property type="evidence" value="ECO:0007669"/>
    <property type="project" value="InterPro"/>
</dbReference>
<dbReference type="RefSeq" id="WP_182559498.1">
    <property type="nucleotide sequence ID" value="NZ_JACGWT010000002.1"/>
</dbReference>
<dbReference type="InterPro" id="IPR050769">
    <property type="entry name" value="NAT_camello-type"/>
</dbReference>
<dbReference type="SUPFAM" id="SSF55729">
    <property type="entry name" value="Acyl-CoA N-acyltransferases (Nat)"/>
    <property type="match status" value="1"/>
</dbReference>
<dbReference type="PANTHER" id="PTHR13947">
    <property type="entry name" value="GNAT FAMILY N-ACETYLTRANSFERASE"/>
    <property type="match status" value="1"/>
</dbReference>
<dbReference type="GO" id="GO:0005840">
    <property type="term" value="C:ribosome"/>
    <property type="evidence" value="ECO:0007669"/>
    <property type="project" value="UniProtKB-KW"/>
</dbReference>